<proteinExistence type="predicted"/>
<reference evidence="1" key="1">
    <citation type="journal article" date="2015" name="Nature">
        <title>Complex archaea that bridge the gap between prokaryotes and eukaryotes.</title>
        <authorList>
            <person name="Spang A."/>
            <person name="Saw J.H."/>
            <person name="Jorgensen S.L."/>
            <person name="Zaremba-Niedzwiedzka K."/>
            <person name="Martijn J."/>
            <person name="Lind A.E."/>
            <person name="van Eijk R."/>
            <person name="Schleper C."/>
            <person name="Guy L."/>
            <person name="Ettema T.J."/>
        </authorList>
    </citation>
    <scope>NUCLEOTIDE SEQUENCE</scope>
</reference>
<sequence length="64" mass="7644">MKYLKSKNLESHISTITDIVNRHYNKKTIQIRTAPRSIKKRGVKNFIFENQFFVIVKDLVNTFM</sequence>
<protein>
    <submittedName>
        <fullName evidence="1">Uncharacterized protein</fullName>
    </submittedName>
</protein>
<comment type="caution">
    <text evidence="1">The sequence shown here is derived from an EMBL/GenBank/DDBJ whole genome shotgun (WGS) entry which is preliminary data.</text>
</comment>
<gene>
    <name evidence="1" type="ORF">LCGC14_1757910</name>
</gene>
<evidence type="ECO:0000313" key="1">
    <source>
        <dbReference type="EMBL" id="KKM05062.1"/>
    </source>
</evidence>
<accession>A0A0F9HP74</accession>
<dbReference type="AlphaFoldDB" id="A0A0F9HP74"/>
<organism evidence="1">
    <name type="scientific">marine sediment metagenome</name>
    <dbReference type="NCBI Taxonomy" id="412755"/>
    <lineage>
        <taxon>unclassified sequences</taxon>
        <taxon>metagenomes</taxon>
        <taxon>ecological metagenomes</taxon>
    </lineage>
</organism>
<name>A0A0F9HP74_9ZZZZ</name>
<dbReference type="EMBL" id="LAZR01016309">
    <property type="protein sequence ID" value="KKM05062.1"/>
    <property type="molecule type" value="Genomic_DNA"/>
</dbReference>